<name>A0ACB9GBL9_CICIN</name>
<comment type="caution">
    <text evidence="1">The sequence shown here is derived from an EMBL/GenBank/DDBJ whole genome shotgun (WGS) entry which is preliminary data.</text>
</comment>
<evidence type="ECO:0000313" key="1">
    <source>
        <dbReference type="EMBL" id="KAI3780475.1"/>
    </source>
</evidence>
<reference evidence="1 2" key="2">
    <citation type="journal article" date="2022" name="Mol. Ecol. Resour.">
        <title>The genomes of chicory, endive, great burdock and yacon provide insights into Asteraceae paleo-polyploidization history and plant inulin production.</title>
        <authorList>
            <person name="Fan W."/>
            <person name="Wang S."/>
            <person name="Wang H."/>
            <person name="Wang A."/>
            <person name="Jiang F."/>
            <person name="Liu H."/>
            <person name="Zhao H."/>
            <person name="Xu D."/>
            <person name="Zhang Y."/>
        </authorList>
    </citation>
    <scope>NUCLEOTIDE SEQUENCE [LARGE SCALE GENOMIC DNA]</scope>
    <source>
        <strain evidence="2">cv. Punajuju</strain>
        <tissue evidence="1">Leaves</tissue>
    </source>
</reference>
<dbReference type="Proteomes" id="UP001055811">
    <property type="component" value="Linkage Group LG02"/>
</dbReference>
<protein>
    <submittedName>
        <fullName evidence="1">Uncharacterized protein</fullName>
    </submittedName>
</protein>
<evidence type="ECO:0000313" key="2">
    <source>
        <dbReference type="Proteomes" id="UP001055811"/>
    </source>
</evidence>
<gene>
    <name evidence="1" type="ORF">L2E82_10456</name>
</gene>
<proteinExistence type="predicted"/>
<accession>A0ACB9GBL9</accession>
<organism evidence="1 2">
    <name type="scientific">Cichorium intybus</name>
    <name type="common">Chicory</name>
    <dbReference type="NCBI Taxonomy" id="13427"/>
    <lineage>
        <taxon>Eukaryota</taxon>
        <taxon>Viridiplantae</taxon>
        <taxon>Streptophyta</taxon>
        <taxon>Embryophyta</taxon>
        <taxon>Tracheophyta</taxon>
        <taxon>Spermatophyta</taxon>
        <taxon>Magnoliopsida</taxon>
        <taxon>eudicotyledons</taxon>
        <taxon>Gunneridae</taxon>
        <taxon>Pentapetalae</taxon>
        <taxon>asterids</taxon>
        <taxon>campanulids</taxon>
        <taxon>Asterales</taxon>
        <taxon>Asteraceae</taxon>
        <taxon>Cichorioideae</taxon>
        <taxon>Cichorieae</taxon>
        <taxon>Cichoriinae</taxon>
        <taxon>Cichorium</taxon>
    </lineage>
</organism>
<keyword evidence="2" id="KW-1185">Reference proteome</keyword>
<reference evidence="2" key="1">
    <citation type="journal article" date="2022" name="Mol. Ecol. Resour.">
        <title>The genomes of chicory, endive, great burdock and yacon provide insights into Asteraceae palaeo-polyploidization history and plant inulin production.</title>
        <authorList>
            <person name="Fan W."/>
            <person name="Wang S."/>
            <person name="Wang H."/>
            <person name="Wang A."/>
            <person name="Jiang F."/>
            <person name="Liu H."/>
            <person name="Zhao H."/>
            <person name="Xu D."/>
            <person name="Zhang Y."/>
        </authorList>
    </citation>
    <scope>NUCLEOTIDE SEQUENCE [LARGE SCALE GENOMIC DNA]</scope>
    <source>
        <strain evidence="2">cv. Punajuju</strain>
    </source>
</reference>
<sequence>MFMVLCASLIPTKQPLYIALDAKDIDLVDWKGDIALASSKDLTSELKLTTASAIASCVLLGTYEDNRFEFESKKLSLKSIDFLNLGGGLELEKKSSIERMFVQG</sequence>
<dbReference type="EMBL" id="CM042010">
    <property type="protein sequence ID" value="KAI3780475.1"/>
    <property type="molecule type" value="Genomic_DNA"/>
</dbReference>